<dbReference type="EMBL" id="JAVFWL010000003">
    <property type="protein sequence ID" value="KAK6742581.1"/>
    <property type="molecule type" value="Genomic_DNA"/>
</dbReference>
<keyword evidence="9" id="KW-0831">Ubiquinone biosynthesis</keyword>
<dbReference type="Proteomes" id="UP001303046">
    <property type="component" value="Unassembled WGS sequence"/>
</dbReference>
<feature type="transmembrane region" description="Helical" evidence="9">
    <location>
        <begin position="256"/>
        <end position="277"/>
    </location>
</feature>
<dbReference type="Gene3D" id="1.20.120.1780">
    <property type="entry name" value="UbiA prenyltransferase"/>
    <property type="match status" value="1"/>
</dbReference>
<comment type="cofactor">
    <cofactor evidence="1 9">
        <name>Mg(2+)</name>
        <dbReference type="ChEBI" id="CHEBI:18420"/>
    </cofactor>
</comment>
<evidence type="ECO:0000256" key="7">
    <source>
        <dbReference type="ARBA" id="ARBA00023136"/>
    </source>
</evidence>
<comment type="caution">
    <text evidence="10">The sequence shown here is derived from an EMBL/GenBank/DDBJ whole genome shotgun (WGS) entry which is preliminary data.</text>
</comment>
<comment type="similarity">
    <text evidence="3 9">Belongs to the UbiA prenyltransferase family.</text>
</comment>
<feature type="transmembrane region" description="Helical" evidence="9">
    <location>
        <begin position="297"/>
        <end position="316"/>
    </location>
</feature>
<evidence type="ECO:0000256" key="9">
    <source>
        <dbReference type="HAMAP-Rule" id="MF_03189"/>
    </source>
</evidence>
<evidence type="ECO:0000256" key="5">
    <source>
        <dbReference type="ARBA" id="ARBA00022692"/>
    </source>
</evidence>
<dbReference type="InterPro" id="IPR006370">
    <property type="entry name" value="HB_polyprenyltransferase-like"/>
</dbReference>
<feature type="transmembrane region" description="Helical" evidence="9">
    <location>
        <begin position="448"/>
        <end position="468"/>
    </location>
</feature>
<dbReference type="PROSITE" id="PS00943">
    <property type="entry name" value="UBIA"/>
    <property type="match status" value="1"/>
</dbReference>
<evidence type="ECO:0000313" key="10">
    <source>
        <dbReference type="EMBL" id="KAK6742581.1"/>
    </source>
</evidence>
<keyword evidence="9" id="KW-0999">Mitochondrion inner membrane</keyword>
<comment type="catalytic activity">
    <reaction evidence="9">
        <text>an all-trans-polyprenyl diphosphate + 4-hydroxybenzoate = a 4-hydroxy-3-(all-trans-polyprenyl)benzoate + diphosphate</text>
        <dbReference type="Rhea" id="RHEA:44504"/>
        <dbReference type="Rhea" id="RHEA-COMP:9514"/>
        <dbReference type="Rhea" id="RHEA-COMP:9564"/>
        <dbReference type="ChEBI" id="CHEBI:17879"/>
        <dbReference type="ChEBI" id="CHEBI:33019"/>
        <dbReference type="ChEBI" id="CHEBI:58914"/>
        <dbReference type="ChEBI" id="CHEBI:78396"/>
        <dbReference type="EC" id="2.5.1.39"/>
    </reaction>
</comment>
<comment type="pathway">
    <text evidence="9">Cofactor biosynthesis; ubiquinone biosynthesis.</text>
</comment>
<name>A0ABR1CW76_NECAM</name>
<dbReference type="InterPro" id="IPR030470">
    <property type="entry name" value="UbiA_prenylTrfase_CS"/>
</dbReference>
<sequence>MFHAAAAMLKIAELEYNGANSVFLRALIDKKFALPYKAIDAIVSHFLRMKNDERDMPVLWHQCLLAVCQRYKNDLSQEQKSAIVDLTRYHSHYLISPEIRRELESKEEESSHMVSKIEITSLPSIFKRRPTSNPTVIKRSAGTQLRYRPKIPSASDLVSAAPASVKPYLQLMRLDKPTGTWLLFWPCTWSIGLATPACQFPSLYYLTLFGTGAILMRSAGCVINDLFDKDFDRQVERTKLRPLACGSLNDRQAISLLAALLSASFAVLLQLNWFSVAVGSASTVLVVSYPLAKRFTYWPQFVLGATLNWGVLIAWAEMLPQDKFYTVFPLYFSTVLHTEEMDGITLLSIIYDPVYEYSTWNPYHVRFVGSPKAIDEDLIDEGLTFNWGALLGWSAIEGSLSSASIALYLAAIQWTLLYDTIYAHQDKADDIMIGVKSTALRFGENTKLWLGGFGCAAIAGLGLAGYLAEQTWPYYVALAATSAHLGWQVGTVKINDGNDCWKKFKSNQWFGVILFTGIVIGTLMKERRNEDVKKDSGSDKC</sequence>
<feature type="transmembrane region" description="Helical" evidence="9">
    <location>
        <begin position="508"/>
        <end position="524"/>
    </location>
</feature>
<gene>
    <name evidence="10" type="primary">Necator_chrIII.g10830</name>
    <name evidence="10" type="ORF">RB195_010065</name>
</gene>
<evidence type="ECO:0000256" key="3">
    <source>
        <dbReference type="ARBA" id="ARBA00005985"/>
    </source>
</evidence>
<comment type="subcellular location">
    <subcellularLocation>
        <location evidence="2">Membrane</location>
        <topology evidence="2">Multi-pass membrane protein</topology>
    </subcellularLocation>
    <subcellularLocation>
        <location evidence="9">Mitochondrion inner membrane</location>
        <topology evidence="9">Multi-pass membrane protein</topology>
        <orientation evidence="9">Matrix side</orientation>
    </subcellularLocation>
</comment>
<dbReference type="InterPro" id="IPR007955">
    <property type="entry name" value="Bystin"/>
</dbReference>
<dbReference type="HAMAP" id="MF_01635">
    <property type="entry name" value="UbiA"/>
    <property type="match status" value="1"/>
</dbReference>
<dbReference type="Gene3D" id="1.10.357.140">
    <property type="entry name" value="UbiA prenyltransferase"/>
    <property type="match status" value="1"/>
</dbReference>
<comment type="function">
    <text evidence="9">Catalyzes the prenylation of para-hydroxybenzoate (PHB) with an all-trans polyprenyl group. Mediates the second step in the final reaction sequence of coenzyme Q (CoQ) biosynthesis, which is the condensation of the polyisoprenoid side chain with PHB, generating the first membrane-bound Q intermediate.</text>
</comment>
<keyword evidence="7 9" id="KW-0472">Membrane</keyword>
<evidence type="ECO:0000313" key="11">
    <source>
        <dbReference type="Proteomes" id="UP001303046"/>
    </source>
</evidence>
<dbReference type="PANTHER" id="PTHR11048">
    <property type="entry name" value="PRENYLTRANSFERASES"/>
    <property type="match status" value="1"/>
</dbReference>
<keyword evidence="6 9" id="KW-1133">Transmembrane helix</keyword>
<reference evidence="10 11" key="1">
    <citation type="submission" date="2023-08" db="EMBL/GenBank/DDBJ databases">
        <title>A Necator americanus chromosomal reference genome.</title>
        <authorList>
            <person name="Ilik V."/>
            <person name="Petrzelkova K.J."/>
            <person name="Pardy F."/>
            <person name="Fuh T."/>
            <person name="Niatou-Singa F.S."/>
            <person name="Gouil Q."/>
            <person name="Baker L."/>
            <person name="Ritchie M.E."/>
            <person name="Jex A.R."/>
            <person name="Gazzola D."/>
            <person name="Li H."/>
            <person name="Toshio Fujiwara R."/>
            <person name="Zhan B."/>
            <person name="Aroian R.V."/>
            <person name="Pafco B."/>
            <person name="Schwarz E.M."/>
        </authorList>
    </citation>
    <scope>NUCLEOTIDE SEQUENCE [LARGE SCALE GENOMIC DNA]</scope>
    <source>
        <strain evidence="10 11">Aroian</strain>
        <tissue evidence="10">Whole animal</tissue>
    </source>
</reference>
<evidence type="ECO:0000256" key="4">
    <source>
        <dbReference type="ARBA" id="ARBA00022679"/>
    </source>
</evidence>
<dbReference type="Pfam" id="PF01040">
    <property type="entry name" value="UbiA"/>
    <property type="match status" value="2"/>
</dbReference>
<proteinExistence type="inferred from homology"/>
<protein>
    <recommendedName>
        <fullName evidence="9">4-hydroxybenzoate polyprenyltransferase, mitochondrial</fullName>
        <shortName evidence="9">4-HB polyprenyltransferase</shortName>
        <ecNumber evidence="9">2.5.1.39</ecNumber>
    </recommendedName>
    <alternativeName>
        <fullName evidence="9">Para-hydroxybenzoate--polyprenyltransferase</fullName>
        <shortName evidence="9">PHB:PPT</shortName>
        <shortName evidence="9">PHB:polyprenyltransferase</shortName>
    </alternativeName>
</protein>
<evidence type="ECO:0000256" key="6">
    <source>
        <dbReference type="ARBA" id="ARBA00022989"/>
    </source>
</evidence>
<organism evidence="10 11">
    <name type="scientific">Necator americanus</name>
    <name type="common">Human hookworm</name>
    <dbReference type="NCBI Taxonomy" id="51031"/>
    <lineage>
        <taxon>Eukaryota</taxon>
        <taxon>Metazoa</taxon>
        <taxon>Ecdysozoa</taxon>
        <taxon>Nematoda</taxon>
        <taxon>Chromadorea</taxon>
        <taxon>Rhabditida</taxon>
        <taxon>Rhabditina</taxon>
        <taxon>Rhabditomorpha</taxon>
        <taxon>Strongyloidea</taxon>
        <taxon>Ancylostomatidae</taxon>
        <taxon>Bunostominae</taxon>
        <taxon>Necator</taxon>
    </lineage>
</organism>
<keyword evidence="5 9" id="KW-0812">Transmembrane</keyword>
<keyword evidence="4 9" id="KW-0808">Transferase</keyword>
<dbReference type="CDD" id="cd13959">
    <property type="entry name" value="PT_UbiA_COQ2"/>
    <property type="match status" value="1"/>
</dbReference>
<dbReference type="InterPro" id="IPR039653">
    <property type="entry name" value="Prenyltransferase"/>
</dbReference>
<dbReference type="Pfam" id="PF05291">
    <property type="entry name" value="Bystin"/>
    <property type="match status" value="1"/>
</dbReference>
<dbReference type="EC" id="2.5.1.39" evidence="9"/>
<dbReference type="InterPro" id="IPR044878">
    <property type="entry name" value="UbiA_sf"/>
</dbReference>
<evidence type="ECO:0000256" key="1">
    <source>
        <dbReference type="ARBA" id="ARBA00001946"/>
    </source>
</evidence>
<evidence type="ECO:0000256" key="8">
    <source>
        <dbReference type="ARBA" id="ARBA00023229"/>
    </source>
</evidence>
<keyword evidence="11" id="KW-1185">Reference proteome</keyword>
<keyword evidence="8 9" id="KW-0414">Isoprene biosynthesis</keyword>
<dbReference type="PANTHER" id="PTHR11048:SF28">
    <property type="entry name" value="4-HYDROXYBENZOATE POLYPRENYLTRANSFERASE, MITOCHONDRIAL"/>
    <property type="match status" value="1"/>
</dbReference>
<keyword evidence="9" id="KW-0496">Mitochondrion</keyword>
<evidence type="ECO:0000256" key="2">
    <source>
        <dbReference type="ARBA" id="ARBA00004141"/>
    </source>
</evidence>
<dbReference type="InterPro" id="IPR000537">
    <property type="entry name" value="UbiA_prenyltransferase"/>
</dbReference>
<accession>A0ABR1CW76</accession>
<feature type="transmembrane region" description="Helical" evidence="9">
    <location>
        <begin position="179"/>
        <end position="197"/>
    </location>
</feature>